<gene>
    <name evidence="1" type="ORF">HAX54_018503</name>
</gene>
<protein>
    <submittedName>
        <fullName evidence="1">Uncharacterized protein</fullName>
    </submittedName>
</protein>
<name>A0ABS8UNN8_DATST</name>
<evidence type="ECO:0000313" key="2">
    <source>
        <dbReference type="Proteomes" id="UP000823775"/>
    </source>
</evidence>
<dbReference type="Proteomes" id="UP000823775">
    <property type="component" value="Unassembled WGS sequence"/>
</dbReference>
<evidence type="ECO:0000313" key="1">
    <source>
        <dbReference type="EMBL" id="MCD9560070.1"/>
    </source>
</evidence>
<organism evidence="1 2">
    <name type="scientific">Datura stramonium</name>
    <name type="common">Jimsonweed</name>
    <name type="synonym">Common thornapple</name>
    <dbReference type="NCBI Taxonomy" id="4076"/>
    <lineage>
        <taxon>Eukaryota</taxon>
        <taxon>Viridiplantae</taxon>
        <taxon>Streptophyta</taxon>
        <taxon>Embryophyta</taxon>
        <taxon>Tracheophyta</taxon>
        <taxon>Spermatophyta</taxon>
        <taxon>Magnoliopsida</taxon>
        <taxon>eudicotyledons</taxon>
        <taxon>Gunneridae</taxon>
        <taxon>Pentapetalae</taxon>
        <taxon>asterids</taxon>
        <taxon>lamiids</taxon>
        <taxon>Solanales</taxon>
        <taxon>Solanaceae</taxon>
        <taxon>Solanoideae</taxon>
        <taxon>Datureae</taxon>
        <taxon>Datura</taxon>
    </lineage>
</organism>
<feature type="non-terminal residue" evidence="1">
    <location>
        <position position="81"/>
    </location>
</feature>
<sequence>MKKIGQAFDTTENCGPYHYDASPNMTGESTDEEAKWQFLEWSMVANAKSWNSARLTPILRQASAAPRAGVSTHISSIGPLI</sequence>
<comment type="caution">
    <text evidence="1">The sequence shown here is derived from an EMBL/GenBank/DDBJ whole genome shotgun (WGS) entry which is preliminary data.</text>
</comment>
<reference evidence="1 2" key="1">
    <citation type="journal article" date="2021" name="BMC Genomics">
        <title>Datura genome reveals duplications of psychoactive alkaloid biosynthetic genes and high mutation rate following tissue culture.</title>
        <authorList>
            <person name="Rajewski A."/>
            <person name="Carter-House D."/>
            <person name="Stajich J."/>
            <person name="Litt A."/>
        </authorList>
    </citation>
    <scope>NUCLEOTIDE SEQUENCE [LARGE SCALE GENOMIC DNA]</scope>
    <source>
        <strain evidence="1">AR-01</strain>
    </source>
</reference>
<dbReference type="EMBL" id="JACEIK010002259">
    <property type="protein sequence ID" value="MCD9560070.1"/>
    <property type="molecule type" value="Genomic_DNA"/>
</dbReference>
<keyword evidence="2" id="KW-1185">Reference proteome</keyword>
<proteinExistence type="predicted"/>
<accession>A0ABS8UNN8</accession>